<evidence type="ECO:0000313" key="1">
    <source>
        <dbReference type="EMBL" id="JAH26619.1"/>
    </source>
</evidence>
<dbReference type="EMBL" id="GBXM01081958">
    <property type="protein sequence ID" value="JAH26619.1"/>
    <property type="molecule type" value="Transcribed_RNA"/>
</dbReference>
<dbReference type="AlphaFoldDB" id="A0A0E9RBY9"/>
<proteinExistence type="predicted"/>
<reference evidence="1" key="2">
    <citation type="journal article" date="2015" name="Fish Shellfish Immunol.">
        <title>Early steps in the European eel (Anguilla anguilla)-Vibrio vulnificus interaction in the gills: Role of the RtxA13 toxin.</title>
        <authorList>
            <person name="Callol A."/>
            <person name="Pajuelo D."/>
            <person name="Ebbesson L."/>
            <person name="Teles M."/>
            <person name="MacKenzie S."/>
            <person name="Amaro C."/>
        </authorList>
    </citation>
    <scope>NUCLEOTIDE SEQUENCE</scope>
</reference>
<organism evidence="1">
    <name type="scientific">Anguilla anguilla</name>
    <name type="common">European freshwater eel</name>
    <name type="synonym">Muraena anguilla</name>
    <dbReference type="NCBI Taxonomy" id="7936"/>
    <lineage>
        <taxon>Eukaryota</taxon>
        <taxon>Metazoa</taxon>
        <taxon>Chordata</taxon>
        <taxon>Craniata</taxon>
        <taxon>Vertebrata</taxon>
        <taxon>Euteleostomi</taxon>
        <taxon>Actinopterygii</taxon>
        <taxon>Neopterygii</taxon>
        <taxon>Teleostei</taxon>
        <taxon>Anguilliformes</taxon>
        <taxon>Anguillidae</taxon>
        <taxon>Anguilla</taxon>
    </lineage>
</organism>
<sequence length="24" mass="2722">MWLKCKMHVYIMALFIVAPSSGVP</sequence>
<accession>A0A0E9RBY9</accession>
<protein>
    <submittedName>
        <fullName evidence="1">Uncharacterized protein</fullName>
    </submittedName>
</protein>
<name>A0A0E9RBY9_ANGAN</name>
<reference evidence="1" key="1">
    <citation type="submission" date="2014-11" db="EMBL/GenBank/DDBJ databases">
        <authorList>
            <person name="Amaro Gonzalez C."/>
        </authorList>
    </citation>
    <scope>NUCLEOTIDE SEQUENCE</scope>
</reference>